<proteinExistence type="predicted"/>
<sequence length="171" mass="19318">MRIKNILMITMLLYGCGVTAQVTDTGKGNEFYQHLIIGLGVDKDIPIYYKTSLSVFKRVDLKNDKLRWIGKDQVSGIAAFLNQVDPNQLKENESLSKIEGHPFTVKKYESINSRSQPFLELSPIVYSSDKSLALCSVYHWSSPEAASETIYILQHQSSGWKIVRFLVVSIS</sequence>
<accession>A0ABR9XCQ3</accession>
<dbReference type="EMBL" id="JADFFM010000001">
    <property type="protein sequence ID" value="MBE9665181.1"/>
    <property type="molecule type" value="Genomic_DNA"/>
</dbReference>
<dbReference type="PROSITE" id="PS51257">
    <property type="entry name" value="PROKAR_LIPOPROTEIN"/>
    <property type="match status" value="1"/>
</dbReference>
<comment type="caution">
    <text evidence="2">The sequence shown here is derived from an EMBL/GenBank/DDBJ whole genome shotgun (WGS) entry which is preliminary data.</text>
</comment>
<keyword evidence="3" id="KW-1185">Reference proteome</keyword>
<name>A0ABR9XCQ3_9SPHI</name>
<organism evidence="2 3">
    <name type="scientific">Mucilaginibacter boryungensis</name>
    <dbReference type="NCBI Taxonomy" id="768480"/>
    <lineage>
        <taxon>Bacteria</taxon>
        <taxon>Pseudomonadati</taxon>
        <taxon>Bacteroidota</taxon>
        <taxon>Sphingobacteriia</taxon>
        <taxon>Sphingobacteriales</taxon>
        <taxon>Sphingobacteriaceae</taxon>
        <taxon>Mucilaginibacter</taxon>
    </lineage>
</organism>
<dbReference type="RefSeq" id="WP_194104588.1">
    <property type="nucleotide sequence ID" value="NZ_JADFFM010000001.1"/>
</dbReference>
<reference evidence="2 3" key="1">
    <citation type="submission" date="2020-10" db="EMBL/GenBank/DDBJ databases">
        <title>Mucilaginibacter mali sp. nov., isolated from rhizosphere soil of apple orchard.</title>
        <authorList>
            <person name="Lee J.-S."/>
            <person name="Kim H.S."/>
            <person name="Kim J.-S."/>
        </authorList>
    </citation>
    <scope>NUCLEOTIDE SEQUENCE [LARGE SCALE GENOMIC DNA]</scope>
    <source>
        <strain evidence="2 3">KCTC 23157</strain>
    </source>
</reference>
<evidence type="ECO:0000313" key="2">
    <source>
        <dbReference type="EMBL" id="MBE9665181.1"/>
    </source>
</evidence>
<evidence type="ECO:0000256" key="1">
    <source>
        <dbReference type="SAM" id="SignalP"/>
    </source>
</evidence>
<dbReference type="Proteomes" id="UP000632774">
    <property type="component" value="Unassembled WGS sequence"/>
</dbReference>
<protein>
    <submittedName>
        <fullName evidence="2">Uncharacterized protein</fullName>
    </submittedName>
</protein>
<gene>
    <name evidence="2" type="ORF">IRJ18_02325</name>
</gene>
<keyword evidence="1" id="KW-0732">Signal</keyword>
<evidence type="ECO:0000313" key="3">
    <source>
        <dbReference type="Proteomes" id="UP000632774"/>
    </source>
</evidence>
<feature type="chain" id="PRO_5045636903" evidence="1">
    <location>
        <begin position="21"/>
        <end position="171"/>
    </location>
</feature>
<feature type="signal peptide" evidence="1">
    <location>
        <begin position="1"/>
        <end position="20"/>
    </location>
</feature>